<keyword evidence="6 9" id="KW-0862">Zinc</keyword>
<evidence type="ECO:0000256" key="2">
    <source>
        <dbReference type="ARBA" id="ARBA00005690"/>
    </source>
</evidence>
<dbReference type="InterPro" id="IPR007199">
    <property type="entry name" value="Rep_factor-A_N"/>
</dbReference>
<dbReference type="FunFam" id="2.40.50.140:FF:000064">
    <property type="entry name" value="Replication protein A subunit"/>
    <property type="match status" value="1"/>
</dbReference>
<evidence type="ECO:0000259" key="10">
    <source>
        <dbReference type="Pfam" id="PF04057"/>
    </source>
</evidence>
<evidence type="ECO:0000313" key="13">
    <source>
        <dbReference type="EMBL" id="CAF0772091.1"/>
    </source>
</evidence>
<keyword evidence="3 9" id="KW-0235">DNA replication</keyword>
<proteinExistence type="inferred from homology"/>
<dbReference type="Pfam" id="PF08646">
    <property type="entry name" value="Rep_fac-A_C"/>
    <property type="match status" value="1"/>
</dbReference>
<accession>A0A814TVV7</accession>
<dbReference type="GO" id="GO:0006281">
    <property type="term" value="P:DNA repair"/>
    <property type="evidence" value="ECO:0007669"/>
    <property type="project" value="InterPro"/>
</dbReference>
<dbReference type="InterPro" id="IPR047192">
    <property type="entry name" value="Euk_RPA1_DBD_C"/>
</dbReference>
<dbReference type="AlphaFoldDB" id="A0A814TVV7"/>
<keyword evidence="5 9" id="KW-0863">Zinc-finger</keyword>
<comment type="caution">
    <text evidence="14">The sequence shown here is derived from an EMBL/GenBank/DDBJ whole genome shotgun (WGS) entry which is preliminary data.</text>
</comment>
<evidence type="ECO:0000313" key="14">
    <source>
        <dbReference type="EMBL" id="CAF1163429.1"/>
    </source>
</evidence>
<dbReference type="Pfam" id="PF04057">
    <property type="entry name" value="Rep-A_N"/>
    <property type="match status" value="1"/>
</dbReference>
<name>A0A814TVV7_ADIRI</name>
<keyword evidence="7 9" id="KW-0238">DNA-binding</keyword>
<evidence type="ECO:0000259" key="11">
    <source>
        <dbReference type="Pfam" id="PF08646"/>
    </source>
</evidence>
<evidence type="ECO:0000256" key="7">
    <source>
        <dbReference type="ARBA" id="ARBA00023125"/>
    </source>
</evidence>
<dbReference type="GO" id="GO:0006310">
    <property type="term" value="P:DNA recombination"/>
    <property type="evidence" value="ECO:0007669"/>
    <property type="project" value="InterPro"/>
</dbReference>
<feature type="domain" description="Replication factor-A protein 1 N-terminal" evidence="10">
    <location>
        <begin position="6"/>
        <end position="112"/>
    </location>
</feature>
<dbReference type="InterPro" id="IPR013955">
    <property type="entry name" value="Rep_factor-A_C"/>
</dbReference>
<dbReference type="FunFam" id="2.40.50.140:FF:000041">
    <property type="entry name" value="Replication protein A subunit"/>
    <property type="match status" value="1"/>
</dbReference>
<dbReference type="GO" id="GO:0005634">
    <property type="term" value="C:nucleus"/>
    <property type="evidence" value="ECO:0007669"/>
    <property type="project" value="UniProtKB-SubCell"/>
</dbReference>
<keyword evidence="4 9" id="KW-0479">Metal-binding</keyword>
<dbReference type="InterPro" id="IPR012340">
    <property type="entry name" value="NA-bd_OB-fold"/>
</dbReference>
<dbReference type="Pfam" id="PF16900">
    <property type="entry name" value="REPA_OB_2"/>
    <property type="match status" value="1"/>
</dbReference>
<dbReference type="SUPFAM" id="SSF50249">
    <property type="entry name" value="Nucleic acid-binding proteins"/>
    <property type="match status" value="4"/>
</dbReference>
<comment type="similarity">
    <text evidence="2 9">Belongs to the replication factor A protein 1 family.</text>
</comment>
<dbReference type="EMBL" id="CAJNOR010000047">
    <property type="protein sequence ID" value="CAF0772091.1"/>
    <property type="molecule type" value="Genomic_DNA"/>
</dbReference>
<evidence type="ECO:0000256" key="3">
    <source>
        <dbReference type="ARBA" id="ARBA00022705"/>
    </source>
</evidence>
<comment type="subunit">
    <text evidence="9">Component of the heterotrimeric canonical replication protein A complex (RPA).</text>
</comment>
<evidence type="ECO:0000256" key="9">
    <source>
        <dbReference type="RuleBase" id="RU364130"/>
    </source>
</evidence>
<dbReference type="GO" id="GO:0003677">
    <property type="term" value="F:DNA binding"/>
    <property type="evidence" value="ECO:0007669"/>
    <property type="project" value="UniProtKB-KW"/>
</dbReference>
<comment type="function">
    <text evidence="9">As part of the heterotrimeric replication protein A complex (RPA/RP-A), binds and stabilizes single-stranded DNA intermediates, that form during DNA replication or upon DNA stress. It prevents their reannealing and in parallel, recruits and activates different proteins and complexes involved in DNA metabolism. Thereby, it plays an essential role both in DNA replication and the cellular response to DNA damage.</text>
</comment>
<dbReference type="InterPro" id="IPR004591">
    <property type="entry name" value="Rfa1"/>
</dbReference>
<evidence type="ECO:0000313" key="15">
    <source>
        <dbReference type="Proteomes" id="UP000663828"/>
    </source>
</evidence>
<evidence type="ECO:0000259" key="12">
    <source>
        <dbReference type="Pfam" id="PF16900"/>
    </source>
</evidence>
<dbReference type="Gene3D" id="2.40.50.140">
    <property type="entry name" value="Nucleic acid-binding proteins"/>
    <property type="match status" value="4"/>
</dbReference>
<dbReference type="Proteomes" id="UP000663852">
    <property type="component" value="Unassembled WGS sequence"/>
</dbReference>
<dbReference type="OrthoDB" id="1751331at2759"/>
<dbReference type="FunFam" id="2.40.50.140:FF:000090">
    <property type="entry name" value="Replication protein A subunit"/>
    <property type="match status" value="1"/>
</dbReference>
<dbReference type="CDD" id="cd04474">
    <property type="entry name" value="RPA1_DBD_A"/>
    <property type="match status" value="1"/>
</dbReference>
<sequence length="558" mass="63087">MTSAGLTTGAIAQYKNGNTQQAATVKVTSIRLCEPSKSSEASSSSSSIDAERYRLSISDGEETFDACILTPELNKLVKEKRLQENSIVKLEKVVHNSTSTGKSFLVLMDLTVSPQPVTTTDNNKKQASTNICPIEMITPYLNGIWKIRARCFAKSPIRPHPVCDFDFHDASGEIRVVAFRDECTRWHPVIEIGKIYDIIGTRVKAADKRWNSLHNTYELTLTSGSVIRLVDDPTIEESIPDILFDFVPLRDISKHANESFIDVIGIVEACSDAIPFTNRTSNKDSKRRELTIVDEHTTTSVTLWDDQAENFDEELVENHAVVAFRRVRVAIYNNKYSLSGHRNMIIKVNPDVREAKHLKIWYNAGGRVPTTQITTSRPVAEASWKTIGQIENEKLGRQGRPDYVSVKAMCMHIANDRVVYMSCPNDDCARKVNKLSSGLFHCDKCQKDFKSCEWTYMLRAELADSTGTIWVSFFRQIGEQLMGNITAEQFAHAKENNNETLMQNYLTASTCHERIFRLRINEETFNDMTTVKTSCVSISDVDYSEYGQRLLQIISNQF</sequence>
<gene>
    <name evidence="14" type="ORF">EDS130_LOCUS23270</name>
    <name evidence="13" type="ORF">XAT740_LOCUS1505</name>
</gene>
<dbReference type="PANTHER" id="PTHR47165:SF4">
    <property type="entry name" value="OS03G0429900 PROTEIN"/>
    <property type="match status" value="1"/>
</dbReference>
<dbReference type="NCBIfam" id="TIGR00617">
    <property type="entry name" value="rpa1"/>
    <property type="match status" value="1"/>
</dbReference>
<keyword evidence="8 9" id="KW-0539">Nucleus</keyword>
<comment type="subcellular location">
    <subcellularLocation>
        <location evidence="1 9">Nucleus</location>
    </subcellularLocation>
</comment>
<dbReference type="InterPro" id="IPR031657">
    <property type="entry name" value="REPA_OB_2"/>
</dbReference>
<keyword evidence="15" id="KW-1185">Reference proteome</keyword>
<dbReference type="PANTHER" id="PTHR47165">
    <property type="entry name" value="OS03G0429900 PROTEIN"/>
    <property type="match status" value="1"/>
</dbReference>
<dbReference type="Proteomes" id="UP000663828">
    <property type="component" value="Unassembled WGS sequence"/>
</dbReference>
<dbReference type="CDD" id="cd04475">
    <property type="entry name" value="RPA1_DBD_B"/>
    <property type="match status" value="1"/>
</dbReference>
<protein>
    <recommendedName>
        <fullName evidence="9">Replication protein A subunit</fullName>
    </recommendedName>
</protein>
<reference evidence="14" key="1">
    <citation type="submission" date="2021-02" db="EMBL/GenBank/DDBJ databases">
        <authorList>
            <person name="Nowell W R."/>
        </authorList>
    </citation>
    <scope>NUCLEOTIDE SEQUENCE</scope>
</reference>
<organism evidence="14 16">
    <name type="scientific">Adineta ricciae</name>
    <name type="common">Rotifer</name>
    <dbReference type="NCBI Taxonomy" id="249248"/>
    <lineage>
        <taxon>Eukaryota</taxon>
        <taxon>Metazoa</taxon>
        <taxon>Spiralia</taxon>
        <taxon>Gnathifera</taxon>
        <taxon>Rotifera</taxon>
        <taxon>Eurotatoria</taxon>
        <taxon>Bdelloidea</taxon>
        <taxon>Adinetida</taxon>
        <taxon>Adinetidae</taxon>
        <taxon>Adineta</taxon>
    </lineage>
</organism>
<evidence type="ECO:0000256" key="4">
    <source>
        <dbReference type="ARBA" id="ARBA00022723"/>
    </source>
</evidence>
<dbReference type="CDD" id="cd04476">
    <property type="entry name" value="RPA1_DBD_C"/>
    <property type="match status" value="1"/>
</dbReference>
<feature type="domain" description="Replication protein A OB" evidence="12">
    <location>
        <begin position="249"/>
        <end position="335"/>
    </location>
</feature>
<evidence type="ECO:0000256" key="5">
    <source>
        <dbReference type="ARBA" id="ARBA00022771"/>
    </source>
</evidence>
<dbReference type="GO" id="GO:0006260">
    <property type="term" value="P:DNA replication"/>
    <property type="evidence" value="ECO:0007669"/>
    <property type="project" value="UniProtKB-KW"/>
</dbReference>
<evidence type="ECO:0000256" key="6">
    <source>
        <dbReference type="ARBA" id="ARBA00022833"/>
    </source>
</evidence>
<evidence type="ECO:0000313" key="16">
    <source>
        <dbReference type="Proteomes" id="UP000663852"/>
    </source>
</evidence>
<feature type="domain" description="Replication factor A C-terminal" evidence="11">
    <location>
        <begin position="403"/>
        <end position="550"/>
    </location>
</feature>
<evidence type="ECO:0000256" key="8">
    <source>
        <dbReference type="ARBA" id="ARBA00023242"/>
    </source>
</evidence>
<evidence type="ECO:0000256" key="1">
    <source>
        <dbReference type="ARBA" id="ARBA00004123"/>
    </source>
</evidence>
<dbReference type="EMBL" id="CAJNOJ010000126">
    <property type="protein sequence ID" value="CAF1163429.1"/>
    <property type="molecule type" value="Genomic_DNA"/>
</dbReference>
<dbReference type="GO" id="GO:0008270">
    <property type="term" value="F:zinc ion binding"/>
    <property type="evidence" value="ECO:0007669"/>
    <property type="project" value="UniProtKB-KW"/>
</dbReference>